<dbReference type="Pfam" id="PF21095">
    <property type="entry name" value="CarD_C"/>
    <property type="match status" value="1"/>
</dbReference>
<dbReference type="InterPro" id="IPR052531">
    <property type="entry name" value="CarD-like_regulator"/>
</dbReference>
<dbReference type="Proteomes" id="UP001293791">
    <property type="component" value="Unassembled WGS sequence"/>
</dbReference>
<dbReference type="Gene3D" id="1.20.58.1290">
    <property type="entry name" value="CarD-like, C-terminal domain"/>
    <property type="match status" value="1"/>
</dbReference>
<evidence type="ECO:0000259" key="1">
    <source>
        <dbReference type="SMART" id="SM01058"/>
    </source>
</evidence>
<name>A0ABU5L8J0_9RICK</name>
<dbReference type="InterPro" id="IPR048792">
    <property type="entry name" value="CarD_C"/>
</dbReference>
<proteinExistence type="predicted"/>
<reference evidence="2 3" key="1">
    <citation type="submission" date="2023-02" db="EMBL/GenBank/DDBJ databases">
        <title>Host association and intracellularity evolved multiple times independently in the Rickettsiales.</title>
        <authorList>
            <person name="Castelli M."/>
            <person name="Nardi T."/>
            <person name="Gammuto L."/>
            <person name="Bellinzona G."/>
            <person name="Sabaneyeva E."/>
            <person name="Potekhin A."/>
            <person name="Serra V."/>
            <person name="Petroni G."/>
            <person name="Sassera D."/>
        </authorList>
    </citation>
    <scope>NUCLEOTIDE SEQUENCE [LARGE SCALE GENOMIC DNA]</scope>
    <source>
        <strain evidence="2 3">BOD18</strain>
    </source>
</reference>
<protein>
    <submittedName>
        <fullName evidence="2">CarD family transcriptional regulator</fullName>
    </submittedName>
</protein>
<feature type="domain" description="CarD-like/TRCF RNAP-interacting" evidence="1">
    <location>
        <begin position="8"/>
        <end position="118"/>
    </location>
</feature>
<dbReference type="SUPFAM" id="SSF141259">
    <property type="entry name" value="CarD-like"/>
    <property type="match status" value="1"/>
</dbReference>
<dbReference type="PANTHER" id="PTHR38447">
    <property type="entry name" value="TRANSCRIPTION FACTOR YDEB-RELATED"/>
    <property type="match status" value="1"/>
</dbReference>
<organism evidence="2 3">
    <name type="scientific">Candidatus Cyrtobacter comes</name>
    <dbReference type="NCBI Taxonomy" id="675776"/>
    <lineage>
        <taxon>Bacteria</taxon>
        <taxon>Pseudomonadati</taxon>
        <taxon>Pseudomonadota</taxon>
        <taxon>Alphaproteobacteria</taxon>
        <taxon>Rickettsiales</taxon>
        <taxon>Candidatus Midichloriaceae</taxon>
        <taxon>Candidatus Cyrtobacter</taxon>
    </lineage>
</organism>
<dbReference type="Gene3D" id="2.40.10.170">
    <property type="match status" value="1"/>
</dbReference>
<sequence length="168" mass="18906">MSETAKSTFKVGDCVIYPSHGLGKITAEEIQTVAGSEVRLYVISFEKDKMILRVPKSRAAKAGLRHLTSSIHFSKAMDVLRQKAKISRGMWSKRAQEYETKINSGDVVKIAEVLRDLHKGSGDVERSYSERVIYESALERISHEYSISLEISKDDAAKKLIEILDFRA</sequence>
<evidence type="ECO:0000313" key="3">
    <source>
        <dbReference type="Proteomes" id="UP001293791"/>
    </source>
</evidence>
<dbReference type="InterPro" id="IPR042215">
    <property type="entry name" value="CarD-like_C"/>
</dbReference>
<dbReference type="EMBL" id="JARGYT010000049">
    <property type="protein sequence ID" value="MDZ5762438.1"/>
    <property type="molecule type" value="Genomic_DNA"/>
</dbReference>
<accession>A0ABU5L8J0</accession>
<dbReference type="SMART" id="SM01058">
    <property type="entry name" value="CarD_TRCF"/>
    <property type="match status" value="1"/>
</dbReference>
<dbReference type="InterPro" id="IPR003711">
    <property type="entry name" value="CarD-like/TRCF_RID"/>
</dbReference>
<dbReference type="Pfam" id="PF02559">
    <property type="entry name" value="CarD_TRCF_RID"/>
    <property type="match status" value="1"/>
</dbReference>
<gene>
    <name evidence="2" type="ORF">Cyrtocomes_00821</name>
</gene>
<evidence type="ECO:0000313" key="2">
    <source>
        <dbReference type="EMBL" id="MDZ5762438.1"/>
    </source>
</evidence>
<dbReference type="InterPro" id="IPR036101">
    <property type="entry name" value="CarD-like/TRCF_RID_sf"/>
</dbReference>
<dbReference type="PANTHER" id="PTHR38447:SF1">
    <property type="entry name" value="RNA POLYMERASE-BINDING TRANSCRIPTION FACTOR CARD"/>
    <property type="match status" value="1"/>
</dbReference>
<keyword evidence="3" id="KW-1185">Reference proteome</keyword>
<comment type="caution">
    <text evidence="2">The sequence shown here is derived from an EMBL/GenBank/DDBJ whole genome shotgun (WGS) entry which is preliminary data.</text>
</comment>
<dbReference type="RefSeq" id="WP_322497905.1">
    <property type="nucleotide sequence ID" value="NZ_JARGYT010000049.1"/>
</dbReference>